<dbReference type="Pfam" id="PF13727">
    <property type="entry name" value="CoA_binding_3"/>
    <property type="match status" value="1"/>
</dbReference>
<dbReference type="Pfam" id="PF02719">
    <property type="entry name" value="Polysacc_synt_2"/>
    <property type="match status" value="1"/>
</dbReference>
<accession>A0ABW8T786</accession>
<feature type="domain" description="Polysaccharide biosynthesis protein CapD-like" evidence="3">
    <location>
        <begin position="287"/>
        <end position="570"/>
    </location>
</feature>
<dbReference type="PANTHER" id="PTHR43318">
    <property type="entry name" value="UDP-N-ACETYLGLUCOSAMINE 4,6-DEHYDRATASE"/>
    <property type="match status" value="1"/>
</dbReference>
<keyword evidence="2" id="KW-1133">Transmembrane helix</keyword>
<dbReference type="PANTHER" id="PTHR43318:SF1">
    <property type="entry name" value="POLYSACCHARIDE BIOSYNTHESIS PROTEIN EPSC-RELATED"/>
    <property type="match status" value="1"/>
</dbReference>
<dbReference type="RefSeq" id="WP_406770374.1">
    <property type="nucleotide sequence ID" value="NZ_JBJHZZ010000010.1"/>
</dbReference>
<reference evidence="4 5" key="1">
    <citation type="submission" date="2024-11" db="EMBL/GenBank/DDBJ databases">
        <authorList>
            <person name="Heng Y.C."/>
            <person name="Lim A.C.H."/>
            <person name="Lee J.K.Y."/>
            <person name="Kittelmann S."/>
        </authorList>
    </citation>
    <scope>NUCLEOTIDE SEQUENCE [LARGE SCALE GENOMIC DNA]</scope>
    <source>
        <strain evidence="4 5">WILCCON 0185</strain>
    </source>
</reference>
<proteinExistence type="inferred from homology"/>
<feature type="transmembrane region" description="Helical" evidence="2">
    <location>
        <begin position="72"/>
        <end position="93"/>
    </location>
</feature>
<comment type="caution">
    <text evidence="4">The sequence shown here is derived from an EMBL/GenBank/DDBJ whole genome shotgun (WGS) entry which is preliminary data.</text>
</comment>
<evidence type="ECO:0000256" key="2">
    <source>
        <dbReference type="SAM" id="Phobius"/>
    </source>
</evidence>
<dbReference type="InterPro" id="IPR051203">
    <property type="entry name" value="Polysaccharide_Synthase-Rel"/>
</dbReference>
<dbReference type="Proteomes" id="UP001623591">
    <property type="component" value="Unassembled WGS sequence"/>
</dbReference>
<evidence type="ECO:0000313" key="5">
    <source>
        <dbReference type="Proteomes" id="UP001623591"/>
    </source>
</evidence>
<dbReference type="EMBL" id="JBJHZZ010000010">
    <property type="protein sequence ID" value="MFL0247946.1"/>
    <property type="molecule type" value="Genomic_DNA"/>
</dbReference>
<evidence type="ECO:0000313" key="4">
    <source>
        <dbReference type="EMBL" id="MFL0247946.1"/>
    </source>
</evidence>
<dbReference type="SUPFAM" id="SSF51735">
    <property type="entry name" value="NAD(P)-binding Rossmann-fold domains"/>
    <property type="match status" value="1"/>
</dbReference>
<sequence length="616" mass="70362">MKNQKTFLFIDVVLVVFSLYAALLLRFDFNIPNNYIYFFKLSIIPVLVLTIIFNSIFNLYKHIWKYASVEELISIIYSISLTNIVFVIYSYFINYKLLENQYFRFPFTVHIIFWILSTILLGGTRFAFRVSEGLKRNTIKEEKLVRLLIIGAGDAGAMLIKEIKKHSELNYDIIGIIDDDNSKIGKNINGIKVLGNRNKIVSVCKDYDVDEIILSIPSSDYQTQREILRICKNTKCKLKTVPGIYEILDEKVSMNKIRDVKIEDLLGREPVKLNNENINKYIMNKTVLVTGGGGSIGSELCRQIARFNPKQLLILDIYENNAYELQMELKYIYPKLNMKVIIASVRDLERLKSIFDNYKPDVVFHAAAHKHVPLMEDNPQEVVKNNILGTYNVAKCSDLFSVKKFVLISTDKAVNPTNIMGASKRFCEIIIQALSKVSKTEYVAVRFGNVLGSNGSVIPLFKKQIEHGGPVTVTHPEITRFFMTIPEAAQLVIQAGSIAKGGEIFVLDMGEPVKIADLARDLISLSGLQPDKDIKIEYSGLRPGEKLYEELLMDEVALTSTEHKKIFVEKPADYDIGYLNNSIEEFKDVIYKDEEDVYKLMEKKVPTFNRQKQKTI</sequence>
<feature type="transmembrane region" description="Helical" evidence="2">
    <location>
        <begin position="7"/>
        <end position="25"/>
    </location>
</feature>
<keyword evidence="2" id="KW-0812">Transmembrane</keyword>
<protein>
    <submittedName>
        <fullName evidence="4">Polysaccharide biosynthesis protein</fullName>
    </submittedName>
</protein>
<name>A0ABW8T786_9CLOT</name>
<gene>
    <name evidence="4" type="ORF">ACJDUG_13305</name>
</gene>
<keyword evidence="2" id="KW-0472">Membrane</keyword>
<dbReference type="Gene3D" id="3.40.50.720">
    <property type="entry name" value="NAD(P)-binding Rossmann-like Domain"/>
    <property type="match status" value="2"/>
</dbReference>
<dbReference type="InterPro" id="IPR036291">
    <property type="entry name" value="NAD(P)-bd_dom_sf"/>
</dbReference>
<dbReference type="InterPro" id="IPR029063">
    <property type="entry name" value="SAM-dependent_MTases_sf"/>
</dbReference>
<evidence type="ECO:0000259" key="3">
    <source>
        <dbReference type="Pfam" id="PF02719"/>
    </source>
</evidence>
<dbReference type="SUPFAM" id="SSF53335">
    <property type="entry name" value="S-adenosyl-L-methionine-dependent methyltransferases"/>
    <property type="match status" value="1"/>
</dbReference>
<dbReference type="CDD" id="cd05237">
    <property type="entry name" value="UDP_invert_4-6DH_SDR_e"/>
    <property type="match status" value="1"/>
</dbReference>
<feature type="transmembrane region" description="Helical" evidence="2">
    <location>
        <begin position="105"/>
        <end position="123"/>
    </location>
</feature>
<comment type="similarity">
    <text evidence="1">Belongs to the polysaccharide synthase family.</text>
</comment>
<evidence type="ECO:0000256" key="1">
    <source>
        <dbReference type="ARBA" id="ARBA00007430"/>
    </source>
</evidence>
<organism evidence="4 5">
    <name type="scientific">Candidatus Clostridium stratigraminis</name>
    <dbReference type="NCBI Taxonomy" id="3381661"/>
    <lineage>
        <taxon>Bacteria</taxon>
        <taxon>Bacillati</taxon>
        <taxon>Bacillota</taxon>
        <taxon>Clostridia</taxon>
        <taxon>Eubacteriales</taxon>
        <taxon>Clostridiaceae</taxon>
        <taxon>Clostridium</taxon>
    </lineage>
</organism>
<feature type="transmembrane region" description="Helical" evidence="2">
    <location>
        <begin position="37"/>
        <end position="60"/>
    </location>
</feature>
<keyword evidence="5" id="KW-1185">Reference proteome</keyword>
<dbReference type="InterPro" id="IPR003869">
    <property type="entry name" value="Polysac_CapD-like"/>
</dbReference>